<dbReference type="Pfam" id="PF01704">
    <property type="entry name" value="UDPGP"/>
    <property type="match status" value="1"/>
</dbReference>
<comment type="similarity">
    <text evidence="2">Belongs to the UDPGP type 1 family.</text>
</comment>
<dbReference type="Proteomes" id="UP001150569">
    <property type="component" value="Unassembled WGS sequence"/>
</dbReference>
<comment type="caution">
    <text evidence="7">The sequence shown here is derived from an EMBL/GenBank/DDBJ whole genome shotgun (WGS) entry which is preliminary data.</text>
</comment>
<evidence type="ECO:0000256" key="3">
    <source>
        <dbReference type="ARBA" id="ARBA00012457"/>
    </source>
</evidence>
<proteinExistence type="inferred from homology"/>
<dbReference type="OrthoDB" id="532420at2759"/>
<gene>
    <name evidence="7" type="primary">UAP1_1</name>
    <name evidence="7" type="ORF">IWQ60_006092</name>
</gene>
<protein>
    <recommendedName>
        <fullName evidence="3">UDP-N-acetylglucosamine diphosphorylase</fullName>
        <ecNumber evidence="3">2.7.7.23</ecNumber>
    </recommendedName>
</protein>
<dbReference type="PANTHER" id="PTHR11952:SF2">
    <property type="entry name" value="LD24639P"/>
    <property type="match status" value="1"/>
</dbReference>
<dbReference type="InterPro" id="IPR039741">
    <property type="entry name" value="UDP-sugar_pyrophosphorylase"/>
</dbReference>
<accession>A0A9W8AB45</accession>
<dbReference type="GO" id="GO:0006048">
    <property type="term" value="P:UDP-N-acetylglucosamine biosynthetic process"/>
    <property type="evidence" value="ECO:0007669"/>
    <property type="project" value="TreeGrafter"/>
</dbReference>
<evidence type="ECO:0000256" key="6">
    <source>
        <dbReference type="ARBA" id="ARBA00048493"/>
    </source>
</evidence>
<dbReference type="SUPFAM" id="SSF53448">
    <property type="entry name" value="Nucleotide-diphospho-sugar transferases"/>
    <property type="match status" value="1"/>
</dbReference>
<reference evidence="7" key="1">
    <citation type="submission" date="2022-07" db="EMBL/GenBank/DDBJ databases">
        <title>Phylogenomic reconstructions and comparative analyses of Kickxellomycotina fungi.</title>
        <authorList>
            <person name="Reynolds N.K."/>
            <person name="Stajich J.E."/>
            <person name="Barry K."/>
            <person name="Grigoriev I.V."/>
            <person name="Crous P."/>
            <person name="Smith M.E."/>
        </authorList>
    </citation>
    <scope>NUCLEOTIDE SEQUENCE</scope>
    <source>
        <strain evidence="7">RSA 861</strain>
    </source>
</reference>
<organism evidence="7 8">
    <name type="scientific">Tieghemiomyces parasiticus</name>
    <dbReference type="NCBI Taxonomy" id="78921"/>
    <lineage>
        <taxon>Eukaryota</taxon>
        <taxon>Fungi</taxon>
        <taxon>Fungi incertae sedis</taxon>
        <taxon>Zoopagomycota</taxon>
        <taxon>Kickxellomycotina</taxon>
        <taxon>Dimargaritomycetes</taxon>
        <taxon>Dimargaritales</taxon>
        <taxon>Dimargaritaceae</taxon>
        <taxon>Tieghemiomyces</taxon>
    </lineage>
</organism>
<sequence>MMTTQSQIPQAQAVREKFAAAGQEQVFAYWDELNSAEQAGLLEQAQALDVDYINKIAKQALDSLSVSQETAHRIEPLPEGSVGSTLTASAEQQQAWFQQGLELIAQGQVAVILMAGGQGTRLGSSQPKGCYDINLLSHSSLFRLQAERIVRLQNLAAQTFPQHAATAVIPWAIMTSGPTRANTEAHFEAHQYFGLDSRNVIFFNQGTLPCLSFDGKILLESKGKVSEAPDGNGGIYAALHRHHVISDLRRRGVRYVHSYCVDNCLVRVADPVFIAYCVAKGAECGAKVVPKSSWDEAVGVICHKNGRFAVVEYSEISSEMAQLTRADNGRLAYNAGNIANHFYTLDFLDRVPTITDGLEHHVAKKKIKHVDPTTGQQVAPAKPNGIKLEQFVFDVFPYTDNLAVFEVERREEFSPLKNAPGTGSDDPETSRRDLAEQHLRFAQAVGATVVKGPEDPAPQGEISFELSPIVTYAGEGLEFLQGRTLTTPQLITKPL</sequence>
<dbReference type="GO" id="GO:0003977">
    <property type="term" value="F:UDP-N-acetylglucosamine diphosphorylase activity"/>
    <property type="evidence" value="ECO:0007669"/>
    <property type="project" value="UniProtKB-EC"/>
</dbReference>
<dbReference type="Gene3D" id="3.90.550.10">
    <property type="entry name" value="Spore Coat Polysaccharide Biosynthesis Protein SpsA, Chain A"/>
    <property type="match status" value="1"/>
</dbReference>
<name>A0A9W8AB45_9FUNG</name>
<keyword evidence="4" id="KW-0808">Transferase</keyword>
<dbReference type="InterPro" id="IPR029044">
    <property type="entry name" value="Nucleotide-diphossugar_trans"/>
</dbReference>
<evidence type="ECO:0000313" key="7">
    <source>
        <dbReference type="EMBL" id="KAJ1923121.1"/>
    </source>
</evidence>
<evidence type="ECO:0000256" key="5">
    <source>
        <dbReference type="ARBA" id="ARBA00022695"/>
    </source>
</evidence>
<dbReference type="InterPro" id="IPR002618">
    <property type="entry name" value="UDPGP_fam"/>
</dbReference>
<dbReference type="FunFam" id="3.90.550.10:FF:000075">
    <property type="entry name" value="Probable UDP-N-acetylglucosamine pyrophosphorylase"/>
    <property type="match status" value="1"/>
</dbReference>
<dbReference type="CDD" id="cd04193">
    <property type="entry name" value="UDPGlcNAc_PPase"/>
    <property type="match status" value="1"/>
</dbReference>
<evidence type="ECO:0000256" key="4">
    <source>
        <dbReference type="ARBA" id="ARBA00022679"/>
    </source>
</evidence>
<comment type="catalytic activity">
    <reaction evidence="6">
        <text>N-acetyl-alpha-D-glucosamine 1-phosphate + UTP + H(+) = UDP-N-acetyl-alpha-D-glucosamine + diphosphate</text>
        <dbReference type="Rhea" id="RHEA:13509"/>
        <dbReference type="ChEBI" id="CHEBI:15378"/>
        <dbReference type="ChEBI" id="CHEBI:33019"/>
        <dbReference type="ChEBI" id="CHEBI:46398"/>
        <dbReference type="ChEBI" id="CHEBI:57705"/>
        <dbReference type="ChEBI" id="CHEBI:57776"/>
        <dbReference type="EC" id="2.7.7.23"/>
    </reaction>
</comment>
<evidence type="ECO:0000256" key="1">
    <source>
        <dbReference type="ARBA" id="ARBA00005208"/>
    </source>
</evidence>
<dbReference type="AlphaFoldDB" id="A0A9W8AB45"/>
<dbReference type="EMBL" id="JANBPT010000354">
    <property type="protein sequence ID" value="KAJ1923121.1"/>
    <property type="molecule type" value="Genomic_DNA"/>
</dbReference>
<evidence type="ECO:0000256" key="2">
    <source>
        <dbReference type="ARBA" id="ARBA00010401"/>
    </source>
</evidence>
<keyword evidence="8" id="KW-1185">Reference proteome</keyword>
<keyword evidence="5" id="KW-0548">Nucleotidyltransferase</keyword>
<comment type="pathway">
    <text evidence="1">Nucleotide-sugar biosynthesis; UDP-N-acetyl-alpha-D-glucosamine biosynthesis; UDP-N-acetyl-alpha-D-glucosamine from N-acetyl-alpha-D-glucosamine 1-phosphate: step 1/1.</text>
</comment>
<dbReference type="EC" id="2.7.7.23" evidence="3"/>
<evidence type="ECO:0000313" key="8">
    <source>
        <dbReference type="Proteomes" id="UP001150569"/>
    </source>
</evidence>
<dbReference type="PANTHER" id="PTHR11952">
    <property type="entry name" value="UDP- GLUCOSE PYROPHOSPHORYLASE"/>
    <property type="match status" value="1"/>
</dbReference>